<comment type="caution">
    <text evidence="2">The sequence shown here is derived from an EMBL/GenBank/DDBJ whole genome shotgun (WGS) entry which is preliminary data.</text>
</comment>
<feature type="region of interest" description="Disordered" evidence="1">
    <location>
        <begin position="1"/>
        <end position="30"/>
    </location>
</feature>
<dbReference type="AlphaFoldDB" id="A0AAD1U3U8"/>
<evidence type="ECO:0000313" key="2">
    <source>
        <dbReference type="EMBL" id="CAI2361675.1"/>
    </source>
</evidence>
<accession>A0AAD1U3U8</accession>
<name>A0AAD1U3U8_EUPCR</name>
<organism evidence="2 3">
    <name type="scientific">Euplotes crassus</name>
    <dbReference type="NCBI Taxonomy" id="5936"/>
    <lineage>
        <taxon>Eukaryota</taxon>
        <taxon>Sar</taxon>
        <taxon>Alveolata</taxon>
        <taxon>Ciliophora</taxon>
        <taxon>Intramacronucleata</taxon>
        <taxon>Spirotrichea</taxon>
        <taxon>Hypotrichia</taxon>
        <taxon>Euplotida</taxon>
        <taxon>Euplotidae</taxon>
        <taxon>Moneuplotes</taxon>
    </lineage>
</organism>
<evidence type="ECO:0000256" key="1">
    <source>
        <dbReference type="SAM" id="MobiDB-lite"/>
    </source>
</evidence>
<dbReference type="EMBL" id="CAMPGE010002863">
    <property type="protein sequence ID" value="CAI2361675.1"/>
    <property type="molecule type" value="Genomic_DNA"/>
</dbReference>
<evidence type="ECO:0000313" key="3">
    <source>
        <dbReference type="Proteomes" id="UP001295684"/>
    </source>
</evidence>
<reference evidence="2" key="1">
    <citation type="submission" date="2023-07" db="EMBL/GenBank/DDBJ databases">
        <authorList>
            <consortium name="AG Swart"/>
            <person name="Singh M."/>
            <person name="Singh A."/>
            <person name="Seah K."/>
            <person name="Emmerich C."/>
        </authorList>
    </citation>
    <scope>NUCLEOTIDE SEQUENCE</scope>
    <source>
        <strain evidence="2">DP1</strain>
    </source>
</reference>
<keyword evidence="3" id="KW-1185">Reference proteome</keyword>
<proteinExistence type="predicted"/>
<sequence>MSSSSSDSADGDNSESEKPRNHTVWTKRRTRLDSQENEALNLMESIRTFRAGDDLDK</sequence>
<gene>
    <name evidence="2" type="ORF">ECRASSUSDP1_LOCUS2987</name>
</gene>
<dbReference type="Proteomes" id="UP001295684">
    <property type="component" value="Unassembled WGS sequence"/>
</dbReference>
<protein>
    <submittedName>
        <fullName evidence="2">Uncharacterized protein</fullName>
    </submittedName>
</protein>